<evidence type="ECO:0000256" key="1">
    <source>
        <dbReference type="ARBA" id="ARBA00022723"/>
    </source>
</evidence>
<gene>
    <name evidence="5" type="ORF">DXB65_01700</name>
</gene>
<dbReference type="RefSeq" id="WP_117723115.1">
    <property type="nucleotide sequence ID" value="NZ_QSUL01000001.1"/>
</dbReference>
<keyword evidence="1" id="KW-0479">Metal-binding</keyword>
<evidence type="ECO:0000313" key="5">
    <source>
        <dbReference type="EMBL" id="RGN40368.1"/>
    </source>
</evidence>
<comment type="caution">
    <text evidence="5">The sequence shown here is derived from an EMBL/GenBank/DDBJ whole genome shotgun (WGS) entry which is preliminary data.</text>
</comment>
<dbReference type="InterPro" id="IPR052977">
    <property type="entry name" value="Polyferredoxin-like_ET"/>
</dbReference>
<evidence type="ECO:0000256" key="3">
    <source>
        <dbReference type="ARBA" id="ARBA00023014"/>
    </source>
</evidence>
<accession>A0A3E5BRW8</accession>
<proteinExistence type="predicted"/>
<dbReference type="Pfam" id="PF04432">
    <property type="entry name" value="FrhB_FdhB_C"/>
    <property type="match status" value="1"/>
</dbReference>
<dbReference type="PROSITE" id="PS51379">
    <property type="entry name" value="4FE4S_FER_2"/>
    <property type="match status" value="2"/>
</dbReference>
<feature type="domain" description="4Fe-4S ferredoxin-type" evidence="4">
    <location>
        <begin position="50"/>
        <end position="80"/>
    </location>
</feature>
<dbReference type="InterPro" id="IPR007525">
    <property type="entry name" value="FrhB_FdhB_C"/>
</dbReference>
<evidence type="ECO:0000256" key="2">
    <source>
        <dbReference type="ARBA" id="ARBA00023004"/>
    </source>
</evidence>
<keyword evidence="3" id="KW-0411">Iron-sulfur</keyword>
<evidence type="ECO:0000313" key="6">
    <source>
        <dbReference type="Proteomes" id="UP000260983"/>
    </source>
</evidence>
<dbReference type="PANTHER" id="PTHR43193">
    <property type="match status" value="1"/>
</dbReference>
<evidence type="ECO:0000259" key="4">
    <source>
        <dbReference type="PROSITE" id="PS51379"/>
    </source>
</evidence>
<dbReference type="PANTHER" id="PTHR43193:SF2">
    <property type="entry name" value="POLYFERREDOXIN PROTEIN FWDF"/>
    <property type="match status" value="1"/>
</dbReference>
<reference evidence="5 6" key="1">
    <citation type="submission" date="2018-08" db="EMBL/GenBank/DDBJ databases">
        <title>A genome reference for cultivated species of the human gut microbiota.</title>
        <authorList>
            <person name="Zou Y."/>
            <person name="Xue W."/>
            <person name="Luo G."/>
        </authorList>
    </citation>
    <scope>NUCLEOTIDE SEQUENCE [LARGE SCALE GENOMIC DNA]</scope>
    <source>
        <strain evidence="5 6">OM05-15BH</strain>
    </source>
</reference>
<dbReference type="Gene3D" id="3.30.70.20">
    <property type="match status" value="1"/>
</dbReference>
<name>A0A3E5BRW8_9BACE</name>
<dbReference type="InterPro" id="IPR017896">
    <property type="entry name" value="4Fe4S_Fe-S-bd"/>
</dbReference>
<dbReference type="PROSITE" id="PS00198">
    <property type="entry name" value="4FE4S_FER_1"/>
    <property type="match status" value="1"/>
</dbReference>
<sequence>MKQAIYSKIDNNMFFKNISPSKSDCCGCSACEQICRNHAITMQEDEEGFLYPIVDSLLCIECSACEKVCPMLHSDSVKNRIEDTKAYAAINRNEETLQQSSSGGIFSAISISILERGGVVYGAAFDNNLQLYHIGVEDIRSLNKLRGSKYLQSQNRNVYSEIKEQLKAGRWVYYTGTGCQVAGLKCFLRRPYSTLITSDLICHGTPSHKVFDFIVSQMEHKYKGKVIKYSFRDKSINGWSCNSSSSNIQRKDGIKHIGYDPVMNSYFNAFISNAMNRKTCYHCPFATVERTGDITLADYWGVKKYHAINNNYNGVSAILVNTENGEKLLDEIKEKITIIKTNIEWIADENKNLTEKTTQPISRDTFYQKLSNNPTALMNSFQRNKLKSYTIYHIKRICKHNACLFGILMKIRDLLCK</sequence>
<keyword evidence="2" id="KW-0408">Iron</keyword>
<dbReference type="Pfam" id="PF12838">
    <property type="entry name" value="Fer4_7"/>
    <property type="match status" value="1"/>
</dbReference>
<dbReference type="EMBL" id="QSUL01000001">
    <property type="protein sequence ID" value="RGN40368.1"/>
    <property type="molecule type" value="Genomic_DNA"/>
</dbReference>
<dbReference type="GO" id="GO:0051536">
    <property type="term" value="F:iron-sulfur cluster binding"/>
    <property type="evidence" value="ECO:0007669"/>
    <property type="project" value="UniProtKB-KW"/>
</dbReference>
<protein>
    <submittedName>
        <fullName evidence="5">4Fe-4S dicluster domain-containing protein</fullName>
    </submittedName>
</protein>
<dbReference type="Proteomes" id="UP000260983">
    <property type="component" value="Unassembled WGS sequence"/>
</dbReference>
<dbReference type="AlphaFoldDB" id="A0A3E5BRW8"/>
<feature type="domain" description="4Fe-4S ferredoxin-type" evidence="4">
    <location>
        <begin position="16"/>
        <end position="45"/>
    </location>
</feature>
<dbReference type="InterPro" id="IPR017900">
    <property type="entry name" value="4Fe4S_Fe_S_CS"/>
</dbReference>
<dbReference type="GO" id="GO:0046872">
    <property type="term" value="F:metal ion binding"/>
    <property type="evidence" value="ECO:0007669"/>
    <property type="project" value="UniProtKB-KW"/>
</dbReference>
<dbReference type="SUPFAM" id="SSF54862">
    <property type="entry name" value="4Fe-4S ferredoxins"/>
    <property type="match status" value="1"/>
</dbReference>
<organism evidence="5 6">
    <name type="scientific">Bacteroides oleiciplenus</name>
    <dbReference type="NCBI Taxonomy" id="626931"/>
    <lineage>
        <taxon>Bacteria</taxon>
        <taxon>Pseudomonadati</taxon>
        <taxon>Bacteroidota</taxon>
        <taxon>Bacteroidia</taxon>
        <taxon>Bacteroidales</taxon>
        <taxon>Bacteroidaceae</taxon>
        <taxon>Bacteroides</taxon>
    </lineage>
</organism>